<evidence type="ECO:0000313" key="2">
    <source>
        <dbReference type="EMBL" id="GAA4513241.1"/>
    </source>
</evidence>
<accession>A0ABP8QYI6</accession>
<sequence length="145" mass="15302">MGSGRGVSIDMYSLVVRWPSVVSVVAWAAMLAVALVFVGARGNAGTHAWMTALVFVLVLCGAAAAWYLAYRALPGGRPPERVVRLLYGAVLAAFLLSGLLVMSGAALFALWLAYAVSVAQVGWYTGHLRGERAGDDFRGNSEAID</sequence>
<organism evidence="2 3">
    <name type="scientific">Actinoallomurus oryzae</name>
    <dbReference type="NCBI Taxonomy" id="502180"/>
    <lineage>
        <taxon>Bacteria</taxon>
        <taxon>Bacillati</taxon>
        <taxon>Actinomycetota</taxon>
        <taxon>Actinomycetes</taxon>
        <taxon>Streptosporangiales</taxon>
        <taxon>Thermomonosporaceae</taxon>
        <taxon>Actinoallomurus</taxon>
    </lineage>
</organism>
<gene>
    <name evidence="2" type="ORF">GCM10023191_080030</name>
</gene>
<protein>
    <submittedName>
        <fullName evidence="2">Uncharacterized protein</fullName>
    </submittedName>
</protein>
<name>A0ABP8QYI6_9ACTN</name>
<proteinExistence type="predicted"/>
<feature type="transmembrane region" description="Helical" evidence="1">
    <location>
        <begin position="52"/>
        <end position="73"/>
    </location>
</feature>
<keyword evidence="3" id="KW-1185">Reference proteome</keyword>
<keyword evidence="1" id="KW-1133">Transmembrane helix</keyword>
<keyword evidence="1" id="KW-0812">Transmembrane</keyword>
<comment type="caution">
    <text evidence="2">The sequence shown here is derived from an EMBL/GenBank/DDBJ whole genome shotgun (WGS) entry which is preliminary data.</text>
</comment>
<feature type="transmembrane region" description="Helical" evidence="1">
    <location>
        <begin position="21"/>
        <end position="40"/>
    </location>
</feature>
<keyword evidence="1" id="KW-0472">Membrane</keyword>
<evidence type="ECO:0000313" key="3">
    <source>
        <dbReference type="Proteomes" id="UP001500503"/>
    </source>
</evidence>
<dbReference type="EMBL" id="BAABHF010000048">
    <property type="protein sequence ID" value="GAA4513241.1"/>
    <property type="molecule type" value="Genomic_DNA"/>
</dbReference>
<feature type="transmembrane region" description="Helical" evidence="1">
    <location>
        <begin position="85"/>
        <end position="114"/>
    </location>
</feature>
<evidence type="ECO:0000256" key="1">
    <source>
        <dbReference type="SAM" id="Phobius"/>
    </source>
</evidence>
<dbReference type="Proteomes" id="UP001500503">
    <property type="component" value="Unassembled WGS sequence"/>
</dbReference>
<reference evidence="3" key="1">
    <citation type="journal article" date="2019" name="Int. J. Syst. Evol. Microbiol.">
        <title>The Global Catalogue of Microorganisms (GCM) 10K type strain sequencing project: providing services to taxonomists for standard genome sequencing and annotation.</title>
        <authorList>
            <consortium name="The Broad Institute Genomics Platform"/>
            <consortium name="The Broad Institute Genome Sequencing Center for Infectious Disease"/>
            <person name="Wu L."/>
            <person name="Ma J."/>
        </authorList>
    </citation>
    <scope>NUCLEOTIDE SEQUENCE [LARGE SCALE GENOMIC DNA]</scope>
    <source>
        <strain evidence="3">JCM 17933</strain>
    </source>
</reference>